<accession>A0A398B9D9</accession>
<dbReference type="InterPro" id="IPR019700">
    <property type="entry name" value="Sigma-G_inhibitor_Gin"/>
</dbReference>
<keyword evidence="2" id="KW-1185">Reference proteome</keyword>
<sequence>MEVEMLETTTTEKTAGETCVVCECRKTSGIHIYTSFICEECEREIITTDTKDERYKYYLKQLKKITHPEIFS</sequence>
<proteinExistence type="predicted"/>
<evidence type="ECO:0000313" key="1">
    <source>
        <dbReference type="EMBL" id="RID84510.1"/>
    </source>
</evidence>
<name>A0A398B9D9_9BACI</name>
<comment type="caution">
    <text evidence="1">The sequence shown here is derived from an EMBL/GenBank/DDBJ whole genome shotgun (WGS) entry which is preliminary data.</text>
</comment>
<protein>
    <submittedName>
        <fullName evidence="1">Sigma factor G inhibitor Gin</fullName>
    </submittedName>
</protein>
<evidence type="ECO:0000313" key="2">
    <source>
        <dbReference type="Proteomes" id="UP000266016"/>
    </source>
</evidence>
<reference evidence="1 2" key="1">
    <citation type="submission" date="2018-08" db="EMBL/GenBank/DDBJ databases">
        <title>Bacillus jemisoniae sp. nov., Bacillus chryseoplanitiae sp. nov., Bacillus resnikiae sp. nov., and Bacillus frankliniae sp. nov., isolated from Viking spacecraft and associated surfaces.</title>
        <authorList>
            <person name="Seuylemezian A."/>
            <person name="Vaishampayan P."/>
        </authorList>
    </citation>
    <scope>NUCLEOTIDE SEQUENCE [LARGE SCALE GENOMIC DNA]</scope>
    <source>
        <strain evidence="1 2">MA001</strain>
    </source>
</reference>
<gene>
    <name evidence="1" type="ORF">D1953_13835</name>
</gene>
<dbReference type="AlphaFoldDB" id="A0A398B9D9"/>
<organism evidence="1 2">
    <name type="scientific">Peribacillus asahii</name>
    <dbReference type="NCBI Taxonomy" id="228899"/>
    <lineage>
        <taxon>Bacteria</taxon>
        <taxon>Bacillati</taxon>
        <taxon>Bacillota</taxon>
        <taxon>Bacilli</taxon>
        <taxon>Bacillales</taxon>
        <taxon>Bacillaceae</taxon>
        <taxon>Peribacillus</taxon>
    </lineage>
</organism>
<dbReference type="Proteomes" id="UP000266016">
    <property type="component" value="Unassembled WGS sequence"/>
</dbReference>
<dbReference type="Pfam" id="PF10764">
    <property type="entry name" value="Gin"/>
    <property type="match status" value="1"/>
</dbReference>
<dbReference type="EMBL" id="QWVS01000025">
    <property type="protein sequence ID" value="RID84510.1"/>
    <property type="molecule type" value="Genomic_DNA"/>
</dbReference>